<reference evidence="1" key="1">
    <citation type="submission" date="2023-07" db="EMBL/GenBank/DDBJ databases">
        <title>Black Yeasts Isolated from many extreme environments.</title>
        <authorList>
            <person name="Coleine C."/>
            <person name="Stajich J.E."/>
            <person name="Selbmann L."/>
        </authorList>
    </citation>
    <scope>NUCLEOTIDE SEQUENCE</scope>
    <source>
        <strain evidence="1">CCFEE 5714</strain>
    </source>
</reference>
<keyword evidence="2" id="KW-1185">Reference proteome</keyword>
<name>A0ACC3NB44_9PEZI</name>
<comment type="caution">
    <text evidence="1">The sequence shown here is derived from an EMBL/GenBank/DDBJ whole genome shotgun (WGS) entry which is preliminary data.</text>
</comment>
<dbReference type="EMBL" id="JAUTXU010000061">
    <property type="protein sequence ID" value="KAK3713695.1"/>
    <property type="molecule type" value="Genomic_DNA"/>
</dbReference>
<dbReference type="Proteomes" id="UP001281147">
    <property type="component" value="Unassembled WGS sequence"/>
</dbReference>
<sequence>MALPNPTMKPPRLPSPTKRNQHARSPSRSPVRQYNHARDFDPLLRDLSPTATLRAFSSRPDESRSEALGRSIDTASHGERALGAQAAQACMDIRSWAREIRAWEWAGTFDVPEPARKKQRMSTFSIGSHVSRPSISQVENDARDEEYWGSLTAETVQRYQRRIDEISEELDEIDVEELKDYVLSAHHRAGYGAADVDDSIGAIGADTNLKRLDDFTALITATILQSLPYLSRLHRSLETWTTRLTILRKTSSYLLDLKQARTDLDHGWAALAVSSHPEAEDAMREAGAVFSRDTMLEMKRVVEKQVYGLGRRLDGFLDLLEGREECVPERWIEEFEMLEEQYGEWVVQAERKVLEGEWSALAEDGEEAESGIEPEAQVFTGAEERGEGQTSRTVMAGPLTTTMTSAEFDLETRSDTMTNGPLRTTPTTSTPFGTRSPRRSSSDLAGPHASSSTLNFSTKSSSSKRSKHVPIVLDGYFTSNANGDVPVEPSTATSPGVSSPLERLPTPKANDDPETASQIVRKRAALFSGSIEKSEALNKSKPPPIVRPFERASNAFTRLFKRDEHTGEDRNGGGDSRNSSLGARSIGGSGEKRPMLSSRRSSKSRSSKKPVDAEAKMEYMDMARAPSARQSEDTSRRAGGSTMPSKKARDAGPRMEYMDMVRIPQRRSSDLKGQSRRPNNTRRRSTMGDGQGSRGSSFGASKDSSKQNITTLPLIFSADELETRLKDKGKMRDTSRRRDLSSPFHSPMESESRLEVPDNWPLSAEVTPVGVADSLYAENSGDDTTSPSTAIPTDYFDRMFVHSLPTSPIDHNNYAEDENAYRFDQPSPSKTQRPGTATTTEEEEVFWNEKPAPDWSVLWTGGDDKRNQRLNIRDSNVPRPVSTVLEAEEGVHTPEEDGRPRDSGNDFDFFGAGGNAASASARNTSAKKRTSHARKQSRSTPPVSPVMAKLWIPAADATGTDVALKPEEEDNDLVRQASVTSIGSFSRSELKSVDVKRSSVGSSRSLPQSPMELDLGRPSIEERTSLEIESATTPTRMSPLGYKSEVELPSPTLASSRGTGEGELNAAMPKRKYKHVPRDRPSSSPRHQKKDSLPLQPGEDNFDRHVSEVLDRVHAPIRFKTRPGAATPQQKAKVPKALGGKNNLTLAPAEPSPKKAAPNADPDVKLYHLTQAGRAEPIKLFVRLVGEGERCMVRVGGGWADLADYLRQYAEHHGSRTVSEGVLELQTAAGTGTPGSAMQTAARSTPGSANGVRRAFSGLAPEPKSLAVARTPVTPAGSGSTERPRTRDAQRLRLSVESQREAKPEGSDEEEVSPTLAHSRLSPFGSQRSTGSRPSTASSPGEAAGLGMAGPRLKADLPEQKARWVEGMIERVNKSASVEKEQQQKFLGDMGKVGSTRRMVFRTGTGDGGRE</sequence>
<evidence type="ECO:0000313" key="2">
    <source>
        <dbReference type="Proteomes" id="UP001281147"/>
    </source>
</evidence>
<proteinExistence type="predicted"/>
<protein>
    <submittedName>
        <fullName evidence="1">Uncharacterized protein</fullName>
    </submittedName>
</protein>
<organism evidence="1 2">
    <name type="scientific">Vermiconidia calcicola</name>
    <dbReference type="NCBI Taxonomy" id="1690605"/>
    <lineage>
        <taxon>Eukaryota</taxon>
        <taxon>Fungi</taxon>
        <taxon>Dikarya</taxon>
        <taxon>Ascomycota</taxon>
        <taxon>Pezizomycotina</taxon>
        <taxon>Dothideomycetes</taxon>
        <taxon>Dothideomycetidae</taxon>
        <taxon>Mycosphaerellales</taxon>
        <taxon>Extremaceae</taxon>
        <taxon>Vermiconidia</taxon>
    </lineage>
</organism>
<evidence type="ECO:0000313" key="1">
    <source>
        <dbReference type="EMBL" id="KAK3713695.1"/>
    </source>
</evidence>
<gene>
    <name evidence="1" type="ORF">LTR37_008389</name>
</gene>
<accession>A0ACC3NB44</accession>